<dbReference type="CDD" id="cd12306">
    <property type="entry name" value="RRM_II_PABPs"/>
    <property type="match status" value="1"/>
</dbReference>
<evidence type="ECO:0000256" key="2">
    <source>
        <dbReference type="PROSITE-ProRule" id="PRU00176"/>
    </source>
</evidence>
<keyword evidence="7" id="KW-1185">Reference proteome</keyword>
<dbReference type="EMBL" id="JAQIZT010000005">
    <property type="protein sequence ID" value="KAJ6996522.1"/>
    <property type="molecule type" value="Genomic_DNA"/>
</dbReference>
<feature type="region of interest" description="Disordered" evidence="4">
    <location>
        <begin position="1"/>
        <end position="26"/>
    </location>
</feature>
<evidence type="ECO:0000313" key="6">
    <source>
        <dbReference type="EMBL" id="KAJ6996522.1"/>
    </source>
</evidence>
<dbReference type="GO" id="GO:0008143">
    <property type="term" value="F:poly(A) binding"/>
    <property type="evidence" value="ECO:0007669"/>
    <property type="project" value="TreeGrafter"/>
</dbReference>
<evidence type="ECO:0000256" key="1">
    <source>
        <dbReference type="ARBA" id="ARBA00022884"/>
    </source>
</evidence>
<accession>A0AAD6QTU5</accession>
<reference evidence="6" key="1">
    <citation type="journal article" date="2023" name="Mol. Ecol. Resour.">
        <title>Chromosome-level genome assembly of a triploid poplar Populus alba 'Berolinensis'.</title>
        <authorList>
            <person name="Chen S."/>
            <person name="Yu Y."/>
            <person name="Wang X."/>
            <person name="Wang S."/>
            <person name="Zhang T."/>
            <person name="Zhou Y."/>
            <person name="He R."/>
            <person name="Meng N."/>
            <person name="Wang Y."/>
            <person name="Liu W."/>
            <person name="Liu Z."/>
            <person name="Liu J."/>
            <person name="Guo Q."/>
            <person name="Huang H."/>
            <person name="Sederoff R.R."/>
            <person name="Wang G."/>
            <person name="Qu G."/>
            <person name="Chen S."/>
        </authorList>
    </citation>
    <scope>NUCLEOTIDE SEQUENCE</scope>
    <source>
        <strain evidence="6">SC-2020</strain>
    </source>
</reference>
<dbReference type="PROSITE" id="PS50102">
    <property type="entry name" value="RRM"/>
    <property type="match status" value="1"/>
</dbReference>
<evidence type="ECO:0000256" key="3">
    <source>
        <dbReference type="SAM" id="Coils"/>
    </source>
</evidence>
<keyword evidence="3" id="KW-0175">Coiled coil</keyword>
<comment type="caution">
    <text evidence="6">The sequence shown here is derived from an EMBL/GenBank/DDBJ whole genome shotgun (WGS) entry which is preliminary data.</text>
</comment>
<dbReference type="SMART" id="SM00360">
    <property type="entry name" value="RRM"/>
    <property type="match status" value="1"/>
</dbReference>
<dbReference type="PANTHER" id="PTHR23236">
    <property type="entry name" value="EUKARYOTIC TRANSLATION INITIATION FACTOR 4B/4H"/>
    <property type="match status" value="1"/>
</dbReference>
<feature type="domain" description="RRM" evidence="5">
    <location>
        <begin position="204"/>
        <end position="280"/>
    </location>
</feature>
<gene>
    <name evidence="6" type="ORF">NC653_013198</name>
</gene>
<keyword evidence="1 2" id="KW-0694">RNA-binding</keyword>
<proteinExistence type="predicted"/>
<dbReference type="Proteomes" id="UP001164929">
    <property type="component" value="Chromosome 5"/>
</dbReference>
<evidence type="ECO:0000259" key="5">
    <source>
        <dbReference type="PROSITE" id="PS50102"/>
    </source>
</evidence>
<dbReference type="Pfam" id="PF00076">
    <property type="entry name" value="RRM_1"/>
    <property type="match status" value="1"/>
</dbReference>
<dbReference type="Gene3D" id="3.30.70.330">
    <property type="match status" value="1"/>
</dbReference>
<evidence type="ECO:0000256" key="4">
    <source>
        <dbReference type="SAM" id="MobiDB-lite"/>
    </source>
</evidence>
<dbReference type="AlphaFoldDB" id="A0AAD6QTU5"/>
<evidence type="ECO:0000313" key="7">
    <source>
        <dbReference type="Proteomes" id="UP001164929"/>
    </source>
</evidence>
<feature type="coiled-coil region" evidence="3">
    <location>
        <begin position="33"/>
        <end position="67"/>
    </location>
</feature>
<organism evidence="6 7">
    <name type="scientific">Populus alba x Populus x berolinensis</name>
    <dbReference type="NCBI Taxonomy" id="444605"/>
    <lineage>
        <taxon>Eukaryota</taxon>
        <taxon>Viridiplantae</taxon>
        <taxon>Streptophyta</taxon>
        <taxon>Embryophyta</taxon>
        <taxon>Tracheophyta</taxon>
        <taxon>Spermatophyta</taxon>
        <taxon>Magnoliopsida</taxon>
        <taxon>eudicotyledons</taxon>
        <taxon>Gunneridae</taxon>
        <taxon>Pentapetalae</taxon>
        <taxon>rosids</taxon>
        <taxon>fabids</taxon>
        <taxon>Malpighiales</taxon>
        <taxon>Salicaceae</taxon>
        <taxon>Saliceae</taxon>
        <taxon>Populus</taxon>
    </lineage>
</organism>
<dbReference type="InterPro" id="IPR012677">
    <property type="entry name" value="Nucleotide-bd_a/b_plait_sf"/>
</dbReference>
<dbReference type="SUPFAM" id="SSF54928">
    <property type="entry name" value="RNA-binding domain, RBD"/>
    <property type="match status" value="1"/>
</dbReference>
<dbReference type="InterPro" id="IPR000504">
    <property type="entry name" value="RRM_dom"/>
</dbReference>
<dbReference type="InterPro" id="IPR035979">
    <property type="entry name" value="RBD_domain_sf"/>
</dbReference>
<dbReference type="PANTHER" id="PTHR23236:SF102">
    <property type="entry name" value="POLYADENYLATE-BINDING PROTEIN 2-RELATED"/>
    <property type="match status" value="1"/>
</dbReference>
<sequence>MEEEEHEVYGGEIPDVEGDMDPHNADVEMSAADDDAVKELDEMKKRLKEMEEEAAALREMQAKVEKEMGAVQDPATAAANQANREEADSRSVFVGNSQGLTLCLTMIAGVFLLSKFPDVNSDASTMIFEEKVVAFEEHGQVGMCNLSCRTSTLLMMGFGSSEMCDHVADGTRVYIAAFCVMRRVFNTEPVAQLLDIGKLFQQSWTIVVILVDYACTPEEVQQHFQSCGTVNRVTILTDKFGQPKGFAYVEFLEVEAVQEALALNESELHGRQLKVSPKRTNVPGLKQYRPRRINPYMGYRFRRPYVPPYFYSPYGYGCVSSYSHSCVCCSDSLFFHTFS</sequence>
<name>A0AAD6QTU5_9ROSI</name>
<protein>
    <recommendedName>
        <fullName evidence="5">RRM domain-containing protein</fullName>
    </recommendedName>
</protein>